<sequence>MKMDKWRLFDKSTDGSEIYIKGGVIDEDITSIWYKFTSKSLNVCSNGNVLMTIDEKLTCDSQKKTKTQSEIARVFYKCKERKMKFSDRTLFNYFGEAIYSNDSEGRWKTIIPNTFAEDLYYKVCKN</sequence>
<organism evidence="2 3">
    <name type="scientific">Klebsiella quasipneumoniae subsp. quasipneumoniae</name>
    <dbReference type="NCBI Taxonomy" id="1667327"/>
    <lineage>
        <taxon>Bacteria</taxon>
        <taxon>Pseudomonadati</taxon>
        <taxon>Pseudomonadota</taxon>
        <taxon>Gammaproteobacteria</taxon>
        <taxon>Enterobacterales</taxon>
        <taxon>Enterobacteriaceae</taxon>
        <taxon>Klebsiella/Raoultella group</taxon>
        <taxon>Klebsiella</taxon>
        <taxon>Klebsiella pneumoniae complex</taxon>
    </lineage>
</organism>
<dbReference type="RefSeq" id="WP_261902445.1">
    <property type="nucleotide sequence ID" value="NZ_AP026392.1"/>
</dbReference>
<dbReference type="AlphaFoldDB" id="A0AAN1Y515"/>
<proteinExistence type="predicted"/>
<name>A0AAN1Y515_9ENTR</name>
<reference evidence="2" key="1">
    <citation type="submission" date="2022-07" db="EMBL/GenBank/DDBJ databases">
        <title>Complete genome sequence of carbapenem-resistant Klebsiella spp. in Japan.</title>
        <authorList>
            <person name="Maehana S."/>
            <person name="Suzuki M."/>
            <person name="Kitasato H."/>
        </authorList>
    </citation>
    <scope>NUCLEOTIDE SEQUENCE</scope>
    <source>
        <strain evidence="2">KAM644</strain>
    </source>
</reference>
<evidence type="ECO:0000313" key="2">
    <source>
        <dbReference type="EMBL" id="BDO13454.1"/>
    </source>
</evidence>
<dbReference type="EMBL" id="AP026407">
    <property type="protein sequence ID" value="BDO13454.1"/>
    <property type="molecule type" value="Genomic_DNA"/>
</dbReference>
<dbReference type="Proteomes" id="UP001058353">
    <property type="component" value="Chromosome"/>
</dbReference>
<dbReference type="InterPro" id="IPR031939">
    <property type="entry name" value="Adhesin_E-like"/>
</dbReference>
<evidence type="ECO:0000259" key="1">
    <source>
        <dbReference type="Pfam" id="PF16747"/>
    </source>
</evidence>
<gene>
    <name evidence="2" type="ORF">KAM644c_25200</name>
</gene>
<evidence type="ECO:0000313" key="3">
    <source>
        <dbReference type="Proteomes" id="UP001058353"/>
    </source>
</evidence>
<protein>
    <recommendedName>
        <fullName evidence="1">Surface-adhesin protein E-like domain-containing protein</fullName>
    </recommendedName>
</protein>
<dbReference type="Pfam" id="PF16747">
    <property type="entry name" value="Adhesin_E"/>
    <property type="match status" value="1"/>
</dbReference>
<accession>A0AAN1Y515</accession>
<feature type="domain" description="Surface-adhesin protein E-like" evidence="1">
    <location>
        <begin position="52"/>
        <end position="125"/>
    </location>
</feature>